<reference evidence="2" key="1">
    <citation type="submission" date="2024-07" db="EMBL/GenBank/DDBJ databases">
        <title>Complete genome sequences of cellulolytic bacteria, Kitasatospora sp. CMC57 and Streptomyces sp. CMC78, isolated from Japanese agricultural soil.</title>
        <authorList>
            <person name="Hashimoto T."/>
            <person name="Ito M."/>
            <person name="Iwamoto M."/>
            <person name="Fukahori D."/>
            <person name="Shoda T."/>
            <person name="Sakoda M."/>
            <person name="Morohoshi T."/>
            <person name="Mitsuboshi M."/>
            <person name="Nishizawa T."/>
        </authorList>
    </citation>
    <scope>NUCLEOTIDE SEQUENCE</scope>
    <source>
        <strain evidence="2">CMC78</strain>
    </source>
</reference>
<organism evidence="2">
    <name type="scientific">Streptomyces sp. CMC78</name>
    <dbReference type="NCBI Taxonomy" id="3231512"/>
    <lineage>
        <taxon>Bacteria</taxon>
        <taxon>Bacillati</taxon>
        <taxon>Actinomycetota</taxon>
        <taxon>Actinomycetes</taxon>
        <taxon>Kitasatosporales</taxon>
        <taxon>Streptomycetaceae</taxon>
        <taxon>Streptomyces</taxon>
    </lineage>
</organism>
<dbReference type="EMBL" id="AP035884">
    <property type="protein sequence ID" value="BFP52285.1"/>
    <property type="molecule type" value="Genomic_DNA"/>
</dbReference>
<accession>A0AB33KL36</accession>
<protein>
    <recommendedName>
        <fullName evidence="3">Resolvase/invertase-type recombinase catalytic domain-containing protein</fullName>
    </recommendedName>
</protein>
<evidence type="ECO:0008006" key="3">
    <source>
        <dbReference type="Google" id="ProtNLM"/>
    </source>
</evidence>
<feature type="region of interest" description="Disordered" evidence="1">
    <location>
        <begin position="48"/>
        <end position="68"/>
    </location>
</feature>
<sequence length="68" mass="6807">MSPMAAPTTGSVARTVAVDRSESMGLLIIGMVDAYLRAGKAARRAEVFEGPASGPGSVGRGSAADAQQ</sequence>
<evidence type="ECO:0000313" key="2">
    <source>
        <dbReference type="EMBL" id="BFP52285.1"/>
    </source>
</evidence>
<dbReference type="KEGG" id="stcm:SCMC78_20920"/>
<evidence type="ECO:0000256" key="1">
    <source>
        <dbReference type="SAM" id="MobiDB-lite"/>
    </source>
</evidence>
<name>A0AB33KL36_9ACTN</name>
<gene>
    <name evidence="2" type="ORF">SCMC78_20920</name>
</gene>
<dbReference type="AlphaFoldDB" id="A0AB33KL36"/>
<proteinExistence type="predicted"/>